<dbReference type="OrthoDB" id="3236862at2759"/>
<organism evidence="2 3">
    <name type="scientific">Tulasnella calospora MUT 4182</name>
    <dbReference type="NCBI Taxonomy" id="1051891"/>
    <lineage>
        <taxon>Eukaryota</taxon>
        <taxon>Fungi</taxon>
        <taxon>Dikarya</taxon>
        <taxon>Basidiomycota</taxon>
        <taxon>Agaricomycotina</taxon>
        <taxon>Agaricomycetes</taxon>
        <taxon>Cantharellales</taxon>
        <taxon>Tulasnellaceae</taxon>
        <taxon>Tulasnella</taxon>
    </lineage>
</organism>
<feature type="compositionally biased region" description="Low complexity" evidence="1">
    <location>
        <begin position="36"/>
        <end position="54"/>
    </location>
</feature>
<reference evidence="3" key="2">
    <citation type="submission" date="2015-01" db="EMBL/GenBank/DDBJ databases">
        <title>Evolutionary Origins and Diversification of the Mycorrhizal Mutualists.</title>
        <authorList>
            <consortium name="DOE Joint Genome Institute"/>
            <consortium name="Mycorrhizal Genomics Consortium"/>
            <person name="Kohler A."/>
            <person name="Kuo A."/>
            <person name="Nagy L.G."/>
            <person name="Floudas D."/>
            <person name="Copeland A."/>
            <person name="Barry K.W."/>
            <person name="Cichocki N."/>
            <person name="Veneault-Fourrey C."/>
            <person name="LaButti K."/>
            <person name="Lindquist E.A."/>
            <person name="Lipzen A."/>
            <person name="Lundell T."/>
            <person name="Morin E."/>
            <person name="Murat C."/>
            <person name="Riley R."/>
            <person name="Ohm R."/>
            <person name="Sun H."/>
            <person name="Tunlid A."/>
            <person name="Henrissat B."/>
            <person name="Grigoriev I.V."/>
            <person name="Hibbett D.S."/>
            <person name="Martin F."/>
        </authorList>
    </citation>
    <scope>NUCLEOTIDE SEQUENCE [LARGE SCALE GENOMIC DNA]</scope>
    <source>
        <strain evidence="3">MUT 4182</strain>
    </source>
</reference>
<sequence>MEIGEKIRDRYTDWRIKRDVRKAVDKVMKELEEEMQNPPSTATAAAQPSSSAPNDNIKDNLAVPPSPNSKAATDVSTPSENQQQELPPYTETADIRMPQPAHIQSQPDPNAPVPYTRDLTP</sequence>
<dbReference type="HOGENOM" id="CLU_154781_0_0_1"/>
<keyword evidence="3" id="KW-1185">Reference proteome</keyword>
<dbReference type="AlphaFoldDB" id="A0A0C3L9G1"/>
<dbReference type="Proteomes" id="UP000054248">
    <property type="component" value="Unassembled WGS sequence"/>
</dbReference>
<feature type="compositionally biased region" description="Polar residues" evidence="1">
    <location>
        <begin position="68"/>
        <end position="85"/>
    </location>
</feature>
<proteinExistence type="predicted"/>
<protein>
    <submittedName>
        <fullName evidence="2">Uncharacterized protein</fullName>
    </submittedName>
</protein>
<accession>A0A0C3L9G1</accession>
<dbReference type="EMBL" id="KN822971">
    <property type="protein sequence ID" value="KIO30518.1"/>
    <property type="molecule type" value="Genomic_DNA"/>
</dbReference>
<evidence type="ECO:0000313" key="3">
    <source>
        <dbReference type="Proteomes" id="UP000054248"/>
    </source>
</evidence>
<reference evidence="2 3" key="1">
    <citation type="submission" date="2014-04" db="EMBL/GenBank/DDBJ databases">
        <authorList>
            <consortium name="DOE Joint Genome Institute"/>
            <person name="Kuo A."/>
            <person name="Girlanda M."/>
            <person name="Perotto S."/>
            <person name="Kohler A."/>
            <person name="Nagy L.G."/>
            <person name="Floudas D."/>
            <person name="Copeland A."/>
            <person name="Barry K.W."/>
            <person name="Cichocki N."/>
            <person name="Veneault-Fourrey C."/>
            <person name="LaButti K."/>
            <person name="Lindquist E.A."/>
            <person name="Lipzen A."/>
            <person name="Lundell T."/>
            <person name="Morin E."/>
            <person name="Murat C."/>
            <person name="Sun H."/>
            <person name="Tunlid A."/>
            <person name="Henrissat B."/>
            <person name="Grigoriev I.V."/>
            <person name="Hibbett D.S."/>
            <person name="Martin F."/>
            <person name="Nordberg H.P."/>
            <person name="Cantor M.N."/>
            <person name="Hua S.X."/>
        </authorList>
    </citation>
    <scope>NUCLEOTIDE SEQUENCE [LARGE SCALE GENOMIC DNA]</scope>
    <source>
        <strain evidence="2 3">MUT 4182</strain>
    </source>
</reference>
<evidence type="ECO:0000313" key="2">
    <source>
        <dbReference type="EMBL" id="KIO30518.1"/>
    </source>
</evidence>
<feature type="region of interest" description="Disordered" evidence="1">
    <location>
        <begin position="29"/>
        <end position="121"/>
    </location>
</feature>
<evidence type="ECO:0000256" key="1">
    <source>
        <dbReference type="SAM" id="MobiDB-lite"/>
    </source>
</evidence>
<name>A0A0C3L9G1_9AGAM</name>
<gene>
    <name evidence="2" type="ORF">M407DRAFT_242169</name>
</gene>